<dbReference type="Proteomes" id="UP000610124">
    <property type="component" value="Unassembled WGS sequence"/>
</dbReference>
<dbReference type="EMBL" id="BMUB01000034">
    <property type="protein sequence ID" value="GGV04799.1"/>
    <property type="molecule type" value="Genomic_DNA"/>
</dbReference>
<evidence type="ECO:0000313" key="2">
    <source>
        <dbReference type="EMBL" id="GGV04799.1"/>
    </source>
</evidence>
<evidence type="ECO:0000313" key="3">
    <source>
        <dbReference type="Proteomes" id="UP000610124"/>
    </source>
</evidence>
<accession>A0A8H9LVU1</accession>
<proteinExistence type="predicted"/>
<evidence type="ECO:0000256" key="1">
    <source>
        <dbReference type="SAM" id="MobiDB-lite"/>
    </source>
</evidence>
<organism evidence="2 3">
    <name type="scientific">Kitasatospora aureofaciens</name>
    <name type="common">Streptomyces aureofaciens</name>
    <dbReference type="NCBI Taxonomy" id="1894"/>
    <lineage>
        <taxon>Bacteria</taxon>
        <taxon>Bacillati</taxon>
        <taxon>Actinomycetota</taxon>
        <taxon>Actinomycetes</taxon>
        <taxon>Kitasatosporales</taxon>
        <taxon>Streptomycetaceae</taxon>
        <taxon>Kitasatospora</taxon>
    </lineage>
</organism>
<sequence>MAGPRALHCRPRPTCPGGGRTRSGFTNEIHARTALRQFNQGLALGFVTDPRQKTAEYLRQ</sequence>
<dbReference type="AlphaFoldDB" id="A0A8H9LVU1"/>
<name>A0A8H9LVU1_KITAU</name>
<protein>
    <submittedName>
        <fullName evidence="2">Uncharacterized protein</fullName>
    </submittedName>
</protein>
<comment type="caution">
    <text evidence="2">The sequence shown here is derived from an EMBL/GenBank/DDBJ whole genome shotgun (WGS) entry which is preliminary data.</text>
</comment>
<feature type="region of interest" description="Disordered" evidence="1">
    <location>
        <begin position="1"/>
        <end position="24"/>
    </location>
</feature>
<reference evidence="2 3" key="1">
    <citation type="journal article" date="2014" name="Int. J. Syst. Evol. Microbiol.">
        <title>Complete genome sequence of Corynebacterium casei LMG S-19264T (=DSM 44701T), isolated from a smear-ripened cheese.</title>
        <authorList>
            <consortium name="US DOE Joint Genome Institute (JGI-PGF)"/>
            <person name="Walter F."/>
            <person name="Albersmeier A."/>
            <person name="Kalinowski J."/>
            <person name="Ruckert C."/>
        </authorList>
    </citation>
    <scope>NUCLEOTIDE SEQUENCE [LARGE SCALE GENOMIC DNA]</scope>
    <source>
        <strain evidence="2 3">JCM 4434</strain>
    </source>
</reference>
<dbReference type="RefSeq" id="WP_167344958.1">
    <property type="nucleotide sequence ID" value="NZ_CP020567.1"/>
</dbReference>
<gene>
    <name evidence="2" type="ORF">GCM10010502_69470</name>
</gene>